<dbReference type="PANTHER" id="PTHR35936">
    <property type="entry name" value="MEMBRANE-BOUND LYTIC MUREIN TRANSGLYCOSYLASE F"/>
    <property type="match status" value="1"/>
</dbReference>
<dbReference type="Proteomes" id="UP000669179">
    <property type="component" value="Unassembled WGS sequence"/>
</dbReference>
<evidence type="ECO:0000313" key="4">
    <source>
        <dbReference type="Proteomes" id="UP000669179"/>
    </source>
</evidence>
<dbReference type="Gene3D" id="3.40.190.10">
    <property type="entry name" value="Periplasmic binding protein-like II"/>
    <property type="match status" value="2"/>
</dbReference>
<dbReference type="InterPro" id="IPR001638">
    <property type="entry name" value="Solute-binding_3/MltF_N"/>
</dbReference>
<protein>
    <submittedName>
        <fullName evidence="3">Transporter substrate-binding domain-containing protein</fullName>
    </submittedName>
</protein>
<dbReference type="SMART" id="SM00062">
    <property type="entry name" value="PBPb"/>
    <property type="match status" value="1"/>
</dbReference>
<keyword evidence="1" id="KW-0732">Signal</keyword>
<organism evidence="3 4">
    <name type="scientific">Actinomadura barringtoniae</name>
    <dbReference type="NCBI Taxonomy" id="1427535"/>
    <lineage>
        <taxon>Bacteria</taxon>
        <taxon>Bacillati</taxon>
        <taxon>Actinomycetota</taxon>
        <taxon>Actinomycetes</taxon>
        <taxon>Streptosporangiales</taxon>
        <taxon>Thermomonosporaceae</taxon>
        <taxon>Actinomadura</taxon>
    </lineage>
</organism>
<dbReference type="SUPFAM" id="SSF53850">
    <property type="entry name" value="Periplasmic binding protein-like II"/>
    <property type="match status" value="1"/>
</dbReference>
<dbReference type="EMBL" id="JAGEOJ010000014">
    <property type="protein sequence ID" value="MBO2451868.1"/>
    <property type="molecule type" value="Genomic_DNA"/>
</dbReference>
<name>A0A939T6F3_9ACTN</name>
<dbReference type="AlphaFoldDB" id="A0A939T6F3"/>
<dbReference type="PANTHER" id="PTHR35936:SF17">
    <property type="entry name" value="ARGININE-BINDING EXTRACELLULAR PROTEIN ARTP"/>
    <property type="match status" value="1"/>
</dbReference>
<proteinExistence type="predicted"/>
<evidence type="ECO:0000313" key="3">
    <source>
        <dbReference type="EMBL" id="MBO2451868.1"/>
    </source>
</evidence>
<gene>
    <name evidence="3" type="ORF">J4573_32605</name>
</gene>
<evidence type="ECO:0000259" key="2">
    <source>
        <dbReference type="SMART" id="SM00062"/>
    </source>
</evidence>
<comment type="caution">
    <text evidence="3">The sequence shown here is derived from an EMBL/GenBank/DDBJ whole genome shotgun (WGS) entry which is preliminary data.</text>
</comment>
<accession>A0A939T6F3</accession>
<dbReference type="Pfam" id="PF00497">
    <property type="entry name" value="SBP_bac_3"/>
    <property type="match status" value="1"/>
</dbReference>
<keyword evidence="4" id="KW-1185">Reference proteome</keyword>
<sequence length="269" mass="29261">MRRLVASGLVCVCVSTGCAGRESTSLLDKGTLVAGVRPDLPGIGSVAAGGGLEGLDADVTREIARRLRMKARIVPARAADREPMLNERRADLVLTFWIRPDWKQRLAFAGPYYPSYQDILVRAGERRVRNVRDLKGRKICAVTGAGAADQVTKERQVAAVQVPASSYDECTAMLRSGRIDAITTNDTILAGLKLRNGAAFRLVNARFGEQRTGIGMRRDDPDGCEAVNKAITQMYQDGTMARLMNRWFSGSGLDLSSLNVPEFEGCPTQ</sequence>
<dbReference type="PROSITE" id="PS51257">
    <property type="entry name" value="PROKAR_LIPOPROTEIN"/>
    <property type="match status" value="1"/>
</dbReference>
<evidence type="ECO:0000256" key="1">
    <source>
        <dbReference type="ARBA" id="ARBA00022729"/>
    </source>
</evidence>
<feature type="domain" description="Solute-binding protein family 3/N-terminal" evidence="2">
    <location>
        <begin position="31"/>
        <end position="251"/>
    </location>
</feature>
<reference evidence="3" key="1">
    <citation type="submission" date="2021-03" db="EMBL/GenBank/DDBJ databases">
        <authorList>
            <person name="Kanchanasin P."/>
            <person name="Saeng-In P."/>
            <person name="Phongsopitanun W."/>
            <person name="Yuki M."/>
            <person name="Kudo T."/>
            <person name="Ohkuma M."/>
            <person name="Tanasupawat S."/>
        </authorList>
    </citation>
    <scope>NUCLEOTIDE SEQUENCE</scope>
    <source>
        <strain evidence="3">GKU 128</strain>
    </source>
</reference>